<dbReference type="Gene3D" id="3.30.420.40">
    <property type="match status" value="2"/>
</dbReference>
<dbReference type="Gene3D" id="3.90.640.10">
    <property type="entry name" value="Actin, Chain A, domain 4"/>
    <property type="match status" value="1"/>
</dbReference>
<proteinExistence type="predicted"/>
<evidence type="ECO:0000313" key="2">
    <source>
        <dbReference type="Proteomes" id="UP001480595"/>
    </source>
</evidence>
<dbReference type="PANTHER" id="PTHR14187">
    <property type="entry name" value="ALPHA KINASE/ELONGATION FACTOR 2 KINASE"/>
    <property type="match status" value="1"/>
</dbReference>
<name>A0ABR1ULC0_9PEZI</name>
<evidence type="ECO:0000313" key="1">
    <source>
        <dbReference type="EMBL" id="KAK8058896.1"/>
    </source>
</evidence>
<dbReference type="PANTHER" id="PTHR14187:SF82">
    <property type="entry name" value="FAMILY CHAPERONE, PUTATIVE (AFU_ORTHOLOGUE AFUA_7G08575)-RELATED"/>
    <property type="match status" value="1"/>
</dbReference>
<comment type="caution">
    <text evidence="1">The sequence shown here is derived from an EMBL/GenBank/DDBJ whole genome shotgun (WGS) entry which is preliminary data.</text>
</comment>
<dbReference type="RefSeq" id="XP_066714342.1">
    <property type="nucleotide sequence ID" value="XM_066860753.1"/>
</dbReference>
<reference evidence="1 2" key="1">
    <citation type="submission" date="2023-01" db="EMBL/GenBank/DDBJ databases">
        <title>Analysis of 21 Apiospora genomes using comparative genomics revels a genus with tremendous synthesis potential of carbohydrate active enzymes and secondary metabolites.</title>
        <authorList>
            <person name="Sorensen T."/>
        </authorList>
    </citation>
    <scope>NUCLEOTIDE SEQUENCE [LARGE SCALE GENOMIC DNA]</scope>
    <source>
        <strain evidence="1 2">CBS 135458</strain>
    </source>
</reference>
<protein>
    <recommendedName>
        <fullName evidence="3">Hsp70 family protein</fullName>
    </recommendedName>
</protein>
<dbReference type="SUPFAM" id="SSF53067">
    <property type="entry name" value="Actin-like ATPase domain"/>
    <property type="match status" value="2"/>
</dbReference>
<dbReference type="PRINTS" id="PR00301">
    <property type="entry name" value="HEATSHOCK70"/>
</dbReference>
<evidence type="ECO:0008006" key="3">
    <source>
        <dbReference type="Google" id="ProtNLM"/>
    </source>
</evidence>
<accession>A0ABR1ULC0</accession>
<dbReference type="InterPro" id="IPR043129">
    <property type="entry name" value="ATPase_NBD"/>
</dbReference>
<dbReference type="GeneID" id="92093816"/>
<sequence>MSSGTDGRPPSDLTLVIGIDFGTTYSGVAYAITEDPDRRHAILTWPSSGGREDGSTIDKVPTTIRYLPQRGEFEWGPQISEETVHPDEIMRWFKLGLQTFKDDPPEDIRNMVTRPDSDSLVKDYLFGLGEHVLHFLRQRLGSDAMNGLIRRSAIQFVLTVPAVWDERAKDRTDRAFVEARNLARIGGVTLVSEPEAAATYALHTMLQESSLDIGQTFIVLDAGGGTVDIITYTITALHPVLQVREAVAATLANEEGFDNELLGRARGEFESKIKRLFSHASMPNGTFTVPLYGMANNREAGIRNGRLNLRASDVHAMYEPCVLKTIRLVKDQIRTAQVPINAVILIGGFGNSVYLRERLKKDIEDDMKVPIHFSKDSSLAVVYGAVMRGIAHVAPQKLTFLTVVERAARSKQKPLLSRWQRCTLEFTSFPPSMTEQAHRELFSKRAWEGMDGCWRVDAMRWFIRNGDRVAESQPYLHHFHQISKVSYGRPQTIFLTIHSDSKSNDAPLARNDNVDTLCHLEADISRIPADQLPTRRGKDGFDYYVLSCEIEVVYRSATTEYTLIHDNHRYSTVSAEYV</sequence>
<keyword evidence="2" id="KW-1185">Reference proteome</keyword>
<organism evidence="1 2">
    <name type="scientific">Apiospora phragmitis</name>
    <dbReference type="NCBI Taxonomy" id="2905665"/>
    <lineage>
        <taxon>Eukaryota</taxon>
        <taxon>Fungi</taxon>
        <taxon>Dikarya</taxon>
        <taxon>Ascomycota</taxon>
        <taxon>Pezizomycotina</taxon>
        <taxon>Sordariomycetes</taxon>
        <taxon>Xylariomycetidae</taxon>
        <taxon>Amphisphaeriales</taxon>
        <taxon>Apiosporaceae</taxon>
        <taxon>Apiospora</taxon>
    </lineage>
</organism>
<dbReference type="Proteomes" id="UP001480595">
    <property type="component" value="Unassembled WGS sequence"/>
</dbReference>
<dbReference type="CDD" id="cd10170">
    <property type="entry name" value="ASKHA_NBD_HSP70"/>
    <property type="match status" value="1"/>
</dbReference>
<dbReference type="EMBL" id="JAQQWL010000009">
    <property type="protein sequence ID" value="KAK8058896.1"/>
    <property type="molecule type" value="Genomic_DNA"/>
</dbReference>
<gene>
    <name evidence="1" type="ORF">PG994_009344</name>
</gene>